<feature type="transmembrane region" description="Helical" evidence="1">
    <location>
        <begin position="401"/>
        <end position="418"/>
    </location>
</feature>
<dbReference type="InterPro" id="IPR031584">
    <property type="entry name" value="Put_ABC_export"/>
</dbReference>
<comment type="caution">
    <text evidence="2">The sequence shown here is derived from an EMBL/GenBank/DDBJ whole genome shotgun (WGS) entry which is preliminary data.</text>
</comment>
<feature type="transmembrane region" description="Helical" evidence="1">
    <location>
        <begin position="26"/>
        <end position="43"/>
    </location>
</feature>
<accession>A0A0D1AFN8</accession>
<feature type="transmembrane region" description="Helical" evidence="1">
    <location>
        <begin position="203"/>
        <end position="226"/>
    </location>
</feature>
<organism evidence="2 3">
    <name type="scientific">Clostridium botulinum B2 450</name>
    <dbReference type="NCBI Taxonomy" id="1379739"/>
    <lineage>
        <taxon>Bacteria</taxon>
        <taxon>Bacillati</taxon>
        <taxon>Bacillota</taxon>
        <taxon>Clostridia</taxon>
        <taxon>Eubacteriales</taxon>
        <taxon>Clostridiaceae</taxon>
        <taxon>Clostridium</taxon>
    </lineage>
</organism>
<name>A0A0D1AFN8_CLOBO</name>
<feature type="transmembrane region" description="Helical" evidence="1">
    <location>
        <begin position="238"/>
        <end position="259"/>
    </location>
</feature>
<feature type="transmembrane region" description="Helical" evidence="1">
    <location>
        <begin position="324"/>
        <end position="344"/>
    </location>
</feature>
<feature type="transmembrane region" description="Helical" evidence="1">
    <location>
        <begin position="178"/>
        <end position="196"/>
    </location>
</feature>
<keyword evidence="1" id="KW-0812">Transmembrane</keyword>
<dbReference type="EMBL" id="JXSU01000008">
    <property type="protein sequence ID" value="KIS21969.1"/>
    <property type="molecule type" value="Genomic_DNA"/>
</dbReference>
<dbReference type="Pfam" id="PF16962">
    <property type="entry name" value="ABC_export"/>
    <property type="match status" value="1"/>
</dbReference>
<feature type="transmembrane region" description="Helical" evidence="1">
    <location>
        <begin position="495"/>
        <end position="517"/>
    </location>
</feature>
<feature type="transmembrane region" description="Helical" evidence="1">
    <location>
        <begin position="141"/>
        <end position="166"/>
    </location>
</feature>
<protein>
    <submittedName>
        <fullName evidence="2">ABC transporter permease</fullName>
    </submittedName>
</protein>
<gene>
    <name evidence="2" type="ORF">N495_15840</name>
</gene>
<feature type="transmembrane region" description="Helical" evidence="1">
    <location>
        <begin position="464"/>
        <end position="483"/>
    </location>
</feature>
<reference evidence="2 3" key="1">
    <citation type="submission" date="2014-06" db="EMBL/GenBank/DDBJ databases">
        <title>Genome characterization of distinct group I Clostridium botulinum lineages.</title>
        <authorList>
            <person name="Giordani F."/>
            <person name="Anselmo A."/>
            <person name="Fillo S."/>
            <person name="Palozzi A.M."/>
            <person name="Fortunato A."/>
            <person name="Gentile B."/>
            <person name="Ciammaruconi A."/>
            <person name="Anniballi F."/>
            <person name="De Medici D."/>
            <person name="Lista F."/>
        </authorList>
    </citation>
    <scope>NUCLEOTIDE SEQUENCE [LARGE SCALE GENOMIC DNA]</scope>
    <source>
        <strain evidence="2 3">B2 450</strain>
    </source>
</reference>
<dbReference type="RefSeq" id="WP_043032466.1">
    <property type="nucleotide sequence ID" value="NZ_JXSU01000008.1"/>
</dbReference>
<feature type="transmembrane region" description="Helical" evidence="1">
    <location>
        <begin position="58"/>
        <end position="79"/>
    </location>
</feature>
<dbReference type="HOGENOM" id="CLU_525514_0_0_9"/>
<feature type="transmembrane region" description="Helical" evidence="1">
    <location>
        <begin position="350"/>
        <end position="368"/>
    </location>
</feature>
<dbReference type="Proteomes" id="UP000032250">
    <property type="component" value="Unassembled WGS sequence"/>
</dbReference>
<feature type="transmembrane region" description="Helical" evidence="1">
    <location>
        <begin position="116"/>
        <end position="134"/>
    </location>
</feature>
<keyword evidence="1" id="KW-0472">Membrane</keyword>
<proteinExistence type="predicted"/>
<evidence type="ECO:0000256" key="1">
    <source>
        <dbReference type="SAM" id="Phobius"/>
    </source>
</evidence>
<sequence>MGSLSYIVRKSIKNYFKQLKNKPAKAILYILFIALLVFVLIVSPESSGNKRIKDGKEFFNAIVTIATLYAVFSAINTGTKKGKSFFRLSDVNFLFTAPIPSQRVLLYGFLKELYKSIMMIVLLLFQIPNLYNLFPIKQNGAIPVVVGIFTLMFSYSTIAVLIYSIAAKEEKYRNIIKNILNLLLGLFGAGFLWMLFKVKSIKLAFTAFLGLDIFSKIPFIGWNINIFNAAIEGINKTFFINLLGVLLSIVLIIYIVYILKTDYYEDAMSVTEVNERKIERAKKGKGNVDLNKPIKRKNVMGILKSKGAKSIFERQVLEYKRSGFFFVDKVTLIMGLSSLVFGFFMNNKNGNINTVMYFAIYMLLIFTFQGKWAEELSKPYIYLIPENSGIKVFYATLTNHIKNFVDGFVLFLICGIIFKTNPMVILLATLTYVSFGAIFVYVDLVLRRFFGGNISKVVEATLKFILLIIVVLPGIIISVVLSFKYKGLFGTVSMYFAMILYNCLISFVGILLSKGIFEKIEMK</sequence>
<dbReference type="PATRIC" id="fig|1379739.3.peg.3564"/>
<feature type="transmembrane region" description="Helical" evidence="1">
    <location>
        <begin position="424"/>
        <end position="444"/>
    </location>
</feature>
<evidence type="ECO:0000313" key="2">
    <source>
        <dbReference type="EMBL" id="KIS21969.1"/>
    </source>
</evidence>
<dbReference type="AlphaFoldDB" id="A0A0D1AFN8"/>
<dbReference type="OrthoDB" id="816862at2"/>
<keyword evidence="1" id="KW-1133">Transmembrane helix</keyword>
<evidence type="ECO:0000313" key="3">
    <source>
        <dbReference type="Proteomes" id="UP000032250"/>
    </source>
</evidence>